<dbReference type="RefSeq" id="WP_039421939.1">
    <property type="nucleotide sequence ID" value="NZ_JRAI01000079.1"/>
</dbReference>
<dbReference type="AlphaFoldDB" id="A0A0A2F224"/>
<reference evidence="2 3" key="1">
    <citation type="submission" date="2014-08" db="EMBL/GenBank/DDBJ databases">
        <title>Porphyromonas gulae strain:COT-052_OH1451 Genome sequencing.</title>
        <authorList>
            <person name="Wallis C."/>
            <person name="Deusch O."/>
            <person name="O'Flynn C."/>
            <person name="Davis I."/>
            <person name="Jospin G."/>
            <person name="Darling A.E."/>
            <person name="Coil D.A."/>
            <person name="Alexiev A."/>
            <person name="Horsfall A."/>
            <person name="Kirkwood N."/>
            <person name="Harris S."/>
            <person name="Eisen J.A."/>
        </authorList>
    </citation>
    <scope>NUCLEOTIDE SEQUENCE [LARGE SCALE GENOMIC DNA]</scope>
    <source>
        <strain evidence="3">COT-052 OH1451</strain>
    </source>
</reference>
<dbReference type="PANTHER" id="PTHR42927">
    <property type="entry name" value="HELICASE SUPERFAMILY 1 AND 2 DOMAIN-CONTAINING PROTEIN"/>
    <property type="match status" value="1"/>
</dbReference>
<dbReference type="Gene3D" id="3.90.1570.50">
    <property type="match status" value="1"/>
</dbReference>
<keyword evidence="2" id="KW-0378">Hydrolase</keyword>
<keyword evidence="2" id="KW-0347">Helicase</keyword>
<keyword evidence="2" id="KW-0067">ATP-binding</keyword>
<dbReference type="InterPro" id="IPR014001">
    <property type="entry name" value="Helicase_ATP-bd"/>
</dbReference>
<dbReference type="SUPFAM" id="SSF52540">
    <property type="entry name" value="P-loop containing nucleoside triphosphate hydrolases"/>
    <property type="match status" value="2"/>
</dbReference>
<dbReference type="PROSITE" id="PS51192">
    <property type="entry name" value="HELICASE_ATP_BIND_1"/>
    <property type="match status" value="1"/>
</dbReference>
<feature type="domain" description="Helicase ATP-binding" evidence="1">
    <location>
        <begin position="282"/>
        <end position="478"/>
    </location>
</feature>
<protein>
    <submittedName>
        <fullName evidence="2">DEAD/DEAH box helicase</fullName>
    </submittedName>
</protein>
<evidence type="ECO:0000313" key="2">
    <source>
        <dbReference type="EMBL" id="KGN84085.1"/>
    </source>
</evidence>
<dbReference type="Pfam" id="PF18766">
    <property type="entry name" value="SWI2_SNF2"/>
    <property type="match status" value="1"/>
</dbReference>
<dbReference type="Pfam" id="PF22679">
    <property type="entry name" value="T1R_D3-like"/>
    <property type="match status" value="1"/>
</dbReference>
<organism evidence="2 3">
    <name type="scientific">Porphyromonas gulae</name>
    <dbReference type="NCBI Taxonomy" id="111105"/>
    <lineage>
        <taxon>Bacteria</taxon>
        <taxon>Pseudomonadati</taxon>
        <taxon>Bacteroidota</taxon>
        <taxon>Bacteroidia</taxon>
        <taxon>Bacteroidales</taxon>
        <taxon>Porphyromonadaceae</taxon>
        <taxon>Porphyromonas</taxon>
    </lineage>
</organism>
<dbReference type="GO" id="GO:0005524">
    <property type="term" value="F:ATP binding"/>
    <property type="evidence" value="ECO:0007669"/>
    <property type="project" value="UniProtKB-KW"/>
</dbReference>
<dbReference type="Pfam" id="PF04313">
    <property type="entry name" value="HSDR_N"/>
    <property type="match status" value="1"/>
</dbReference>
<dbReference type="OrthoDB" id="9758243at2"/>
<dbReference type="GO" id="GO:0009035">
    <property type="term" value="F:type I site-specific deoxyribonuclease activity"/>
    <property type="evidence" value="ECO:0007669"/>
    <property type="project" value="UniProtKB-EC"/>
</dbReference>
<dbReference type="REBASE" id="111109">
    <property type="entry name" value="Pgu1451ORF9425P"/>
</dbReference>
<dbReference type="GO" id="GO:0009307">
    <property type="term" value="P:DNA restriction-modification system"/>
    <property type="evidence" value="ECO:0007669"/>
    <property type="project" value="UniProtKB-KW"/>
</dbReference>
<name>A0A0A2F224_9PORP</name>
<keyword evidence="2" id="KW-0547">Nucleotide-binding</keyword>
<dbReference type="GO" id="GO:0004386">
    <property type="term" value="F:helicase activity"/>
    <property type="evidence" value="ECO:0007669"/>
    <property type="project" value="UniProtKB-KW"/>
</dbReference>
<dbReference type="InterPro" id="IPR027417">
    <property type="entry name" value="P-loop_NTPase"/>
</dbReference>
<dbReference type="Proteomes" id="UP000030130">
    <property type="component" value="Unassembled WGS sequence"/>
</dbReference>
<dbReference type="GO" id="GO:0003677">
    <property type="term" value="F:DNA binding"/>
    <property type="evidence" value="ECO:0007669"/>
    <property type="project" value="UniProtKB-KW"/>
</dbReference>
<dbReference type="InterPro" id="IPR040980">
    <property type="entry name" value="SWI2_SNF2"/>
</dbReference>
<dbReference type="InterPro" id="IPR007409">
    <property type="entry name" value="Restrct_endonuc_type1_HsdR_N"/>
</dbReference>
<accession>A0A0A2F224</accession>
<gene>
    <name evidence="2" type="ORF">HR08_09435</name>
</gene>
<evidence type="ECO:0000259" key="1">
    <source>
        <dbReference type="PROSITE" id="PS51192"/>
    </source>
</evidence>
<evidence type="ECO:0000313" key="3">
    <source>
        <dbReference type="Proteomes" id="UP000030130"/>
    </source>
</evidence>
<comment type="caution">
    <text evidence="2">The sequence shown here is derived from an EMBL/GenBank/DDBJ whole genome shotgun (WGS) entry which is preliminary data.</text>
</comment>
<dbReference type="SMART" id="SM00487">
    <property type="entry name" value="DEXDc"/>
    <property type="match status" value="1"/>
</dbReference>
<dbReference type="InterPro" id="IPR055180">
    <property type="entry name" value="HsdR_RecA-like_helicase_dom_2"/>
</dbReference>
<dbReference type="EMBL" id="JRAI01000079">
    <property type="protein sequence ID" value="KGN84085.1"/>
    <property type="molecule type" value="Genomic_DNA"/>
</dbReference>
<proteinExistence type="predicted"/>
<sequence>MPTKLNESSLEELLTRHLVEQHGYEAGQSDDYDKTYGLDPQRLEAFLCRTQGERVASAQIFATPRNKAKFLERLRGEISKRGIVDVLRKGVKHLGNTFALYIPLPSSLSTQAQRLYEANSFCVIRQMHFSTVRSGQSVDVVLLINGLPVLTMELKNQFTCQSTAHAVAQYRSDRDPRELLFAPGRCAVHFALDDETVEMCTKLAGRDSWFLPFNQGDNDGAGNPINPNGPRTAYLWEQILSRESLSDILEHYAQAISEGKNRRYIWPRWHQLEVVRQLLKESQAVGVGKRYLIQHSAGSGKSNSIAWLAYQLVELMEGTNPSFDSVVIITDRKNLDKQTRDNIRAFTHSEHIVGWSDRSDTLRQMLESGTKIIITTVQKFSFILDSINQVLSHRRFAVIIDEAHSSQSGKMGSAVNQILSGAKLEEASDSEDEINALIEGQIRGRKMASNANFYAFTATPKNKTLEIFGTPFTREDGEVGHCPFHVYTMRQAIEEGFIHDVLSNYTTYQSYYRIRKTVEDDPEFERKQAMRKLRYFVESQPETIAQKSEVMVEHFHHAVAHRIGGEARCMICTSGIVRAIDYYHEIKRLLAERGSQYEAIVAFSGEVDYQGIRVSESGLNGFPSSEIEDRVRSGNYRFLIVADKFQTGYDEPLLHTMYVDKPLAGVKAVQTLSRLNRKCPKKEETFILDFVNTMEEIEVAFQPYYKTTLLSRETDPNKLNDLLSEIEQYELYSHQEVETINVYYWTGAERSLIEPILSEMRGRFVALDDESKVACKSAIKAYVRTYDFLASIMDAASLEWEKKQTVLSLLLPKLPVLGTDDLTKGLLESVDFEAYRLQKQEERSILLQNIDTEIEPVPTSTITQVSEEDMQHLSVIESTFNELFGNIDWQDSELVRKQVEELTERVKNDDDVRNAMLRNDEATANQNCDESTEQAITQMTLTHTELMQHYFQNKDFQQQLNEIIREKVRQAVNPPYNEEILKSIIEAEFRTDFADFCDGEHFVTFDEVLRLFFAILEAETINDLQALGKILKQTINCLYRAEHRESDYRSWYTELVSRFEAFLKKIYWLKEGTPVPLTDNGYEPAFIDTVKHFPKIAGLYYSKNPKYETFKQCYQVVYEWRNKENHKAVELPKELLPTALHAAIALYLYSTMVNAEELKEKL</sequence>
<dbReference type="PANTHER" id="PTHR42927:SF1">
    <property type="entry name" value="HELICASE SUPERFAMILY 1 AND 2 DOMAIN-CONTAINING PROTEIN"/>
    <property type="match status" value="1"/>
</dbReference>
<dbReference type="Gene3D" id="3.40.50.300">
    <property type="entry name" value="P-loop containing nucleotide triphosphate hydrolases"/>
    <property type="match status" value="3"/>
</dbReference>